<dbReference type="Proteomes" id="UP000265520">
    <property type="component" value="Unassembled WGS sequence"/>
</dbReference>
<dbReference type="AlphaFoldDB" id="A0A392UTC2"/>
<name>A0A392UTC2_9FABA</name>
<sequence length="61" mass="7216">WISIPREPKVEVSTKKSCVKGDIPRKWDICYAFHKEQQRHDEKSGAMVKARKETKQTYPLE</sequence>
<evidence type="ECO:0000313" key="3">
    <source>
        <dbReference type="Proteomes" id="UP000265520"/>
    </source>
</evidence>
<accession>A0A392UTC2</accession>
<protein>
    <submittedName>
        <fullName evidence="2">Uncharacterized protein</fullName>
    </submittedName>
</protein>
<feature type="region of interest" description="Disordered" evidence="1">
    <location>
        <begin position="38"/>
        <end position="61"/>
    </location>
</feature>
<feature type="compositionally biased region" description="Basic and acidic residues" evidence="1">
    <location>
        <begin position="38"/>
        <end position="55"/>
    </location>
</feature>
<evidence type="ECO:0000256" key="1">
    <source>
        <dbReference type="SAM" id="MobiDB-lite"/>
    </source>
</evidence>
<reference evidence="2 3" key="1">
    <citation type="journal article" date="2018" name="Front. Plant Sci.">
        <title>Red Clover (Trifolium pratense) and Zigzag Clover (T. medium) - A Picture of Genomic Similarities and Differences.</title>
        <authorList>
            <person name="Dluhosova J."/>
            <person name="Istvanek J."/>
            <person name="Nedelnik J."/>
            <person name="Repkova J."/>
        </authorList>
    </citation>
    <scope>NUCLEOTIDE SEQUENCE [LARGE SCALE GENOMIC DNA]</scope>
    <source>
        <strain evidence="3">cv. 10/8</strain>
        <tissue evidence="2">Leaf</tissue>
    </source>
</reference>
<feature type="non-terminal residue" evidence="2">
    <location>
        <position position="1"/>
    </location>
</feature>
<dbReference type="EMBL" id="LXQA010873786">
    <property type="protein sequence ID" value="MCI75035.1"/>
    <property type="molecule type" value="Genomic_DNA"/>
</dbReference>
<proteinExistence type="predicted"/>
<evidence type="ECO:0000313" key="2">
    <source>
        <dbReference type="EMBL" id="MCI75035.1"/>
    </source>
</evidence>
<comment type="caution">
    <text evidence="2">The sequence shown here is derived from an EMBL/GenBank/DDBJ whole genome shotgun (WGS) entry which is preliminary data.</text>
</comment>
<organism evidence="2 3">
    <name type="scientific">Trifolium medium</name>
    <dbReference type="NCBI Taxonomy" id="97028"/>
    <lineage>
        <taxon>Eukaryota</taxon>
        <taxon>Viridiplantae</taxon>
        <taxon>Streptophyta</taxon>
        <taxon>Embryophyta</taxon>
        <taxon>Tracheophyta</taxon>
        <taxon>Spermatophyta</taxon>
        <taxon>Magnoliopsida</taxon>
        <taxon>eudicotyledons</taxon>
        <taxon>Gunneridae</taxon>
        <taxon>Pentapetalae</taxon>
        <taxon>rosids</taxon>
        <taxon>fabids</taxon>
        <taxon>Fabales</taxon>
        <taxon>Fabaceae</taxon>
        <taxon>Papilionoideae</taxon>
        <taxon>50 kb inversion clade</taxon>
        <taxon>NPAAA clade</taxon>
        <taxon>Hologalegina</taxon>
        <taxon>IRL clade</taxon>
        <taxon>Trifolieae</taxon>
        <taxon>Trifolium</taxon>
    </lineage>
</organism>
<keyword evidence="3" id="KW-1185">Reference proteome</keyword>